<keyword evidence="7 8" id="KW-0998">Cell outer membrane</keyword>
<dbReference type="OrthoDB" id="9768177at2"/>
<dbReference type="InterPro" id="IPR036942">
    <property type="entry name" value="Beta-barrel_TonB_sf"/>
</dbReference>
<evidence type="ECO:0000256" key="5">
    <source>
        <dbReference type="ARBA" id="ARBA00023077"/>
    </source>
</evidence>
<evidence type="ECO:0000256" key="3">
    <source>
        <dbReference type="ARBA" id="ARBA00022452"/>
    </source>
</evidence>
<dbReference type="InterPro" id="IPR037066">
    <property type="entry name" value="Plug_dom_sf"/>
</dbReference>
<keyword evidence="3 8" id="KW-1134">Transmembrane beta strand</keyword>
<dbReference type="InterPro" id="IPR000531">
    <property type="entry name" value="Beta-barrel_TonB"/>
</dbReference>
<dbReference type="RefSeq" id="WP_106521855.1">
    <property type="nucleotide sequence ID" value="NZ_PYGD01000001.1"/>
</dbReference>
<evidence type="ECO:0000256" key="8">
    <source>
        <dbReference type="PROSITE-ProRule" id="PRU01360"/>
    </source>
</evidence>
<dbReference type="InterPro" id="IPR008969">
    <property type="entry name" value="CarboxyPept-like_regulatory"/>
</dbReference>
<dbReference type="Proteomes" id="UP000240572">
    <property type="component" value="Unassembled WGS sequence"/>
</dbReference>
<evidence type="ECO:0000256" key="9">
    <source>
        <dbReference type="RuleBase" id="RU003357"/>
    </source>
</evidence>
<keyword evidence="2 8" id="KW-0813">Transport</keyword>
<dbReference type="AlphaFoldDB" id="A0A2P8DDB6"/>
<keyword evidence="4 8" id="KW-0812">Transmembrane</keyword>
<dbReference type="Pfam" id="PF00593">
    <property type="entry name" value="TonB_dep_Rec_b-barrel"/>
    <property type="match status" value="1"/>
</dbReference>
<dbReference type="GO" id="GO:0009279">
    <property type="term" value="C:cell outer membrane"/>
    <property type="evidence" value="ECO:0007669"/>
    <property type="project" value="UniProtKB-SubCell"/>
</dbReference>
<comment type="similarity">
    <text evidence="8 9">Belongs to the TonB-dependent receptor family.</text>
</comment>
<name>A0A2P8DDB6_9BACT</name>
<evidence type="ECO:0000313" key="14">
    <source>
        <dbReference type="Proteomes" id="UP000240572"/>
    </source>
</evidence>
<organism evidence="13 14">
    <name type="scientific">Taibaiella chishuiensis</name>
    <dbReference type="NCBI Taxonomy" id="1434707"/>
    <lineage>
        <taxon>Bacteria</taxon>
        <taxon>Pseudomonadati</taxon>
        <taxon>Bacteroidota</taxon>
        <taxon>Chitinophagia</taxon>
        <taxon>Chitinophagales</taxon>
        <taxon>Chitinophagaceae</taxon>
        <taxon>Taibaiella</taxon>
    </lineage>
</organism>
<dbReference type="EMBL" id="PYGD01000001">
    <property type="protein sequence ID" value="PSK95185.1"/>
    <property type="molecule type" value="Genomic_DNA"/>
</dbReference>
<dbReference type="InterPro" id="IPR023996">
    <property type="entry name" value="TonB-dep_OMP_SusC/RagA"/>
</dbReference>
<dbReference type="SUPFAM" id="SSF56935">
    <property type="entry name" value="Porins"/>
    <property type="match status" value="1"/>
</dbReference>
<feature type="domain" description="TonB-dependent receptor plug" evidence="12">
    <location>
        <begin position="116"/>
        <end position="223"/>
    </location>
</feature>
<evidence type="ECO:0000256" key="6">
    <source>
        <dbReference type="ARBA" id="ARBA00023136"/>
    </source>
</evidence>
<dbReference type="Gene3D" id="2.60.40.1120">
    <property type="entry name" value="Carboxypeptidase-like, regulatory domain"/>
    <property type="match status" value="1"/>
</dbReference>
<evidence type="ECO:0000256" key="1">
    <source>
        <dbReference type="ARBA" id="ARBA00004571"/>
    </source>
</evidence>
<sequence length="1061" mass="116609">MKKLVLTCAALVSLGLHHVMAQSRPVKGQVLDDRGEGVPGASIQVKGTKTGTITDAEGNFILDVPDESNVLLIKSVGFGDKEVSAGDGDKQLVVTMSSSSQALDDVMVVAYGTTRKESYTGSAGVITSKQIEKMPVTDVTKALEGSVPGLQVTNGGGQPGSGAALRIRGFGSINASSSPLIVLDGAPYDGDITSINPMDIGSITLLKDATATSLYGARGANGVLMITTKKGKKGEKPQISVDARVGIVTRALPEYDRVTDEKQYYETAWEYYRNGLVAGGMTKEQAGRVASGLTTSPGIVRALGGYNSYNVPDNQLIDPVTGKLNPAATLKYHDDWQKELMRTGVRQDYNLNVSGGSDKTDYFFSAGYLKEQGFIKYSNYDRLQARMNVNSQVTDWLKAGLNMSGALSNQRYFSNTEDGSTAPGGNPFYTSRMIAPIYPVYWRDSLNRMAIDPATGENKLDWSDAKKDPDFSMGTRPFGPGSNILGSMAMDDDSRKMTNVTANSYLEATFLKDFTFRTSLSGSYYNSNSNSYRNMLHGQFLNKGAGSKSTNNIYSYTFNQILTWQHAFDKHHVEIMAGHENYQFQQKMVFASRSNFPVPGIQDLSIATTADGSGSETNLQRIESYLSRANYDYDSKYYLSASFRRDGSSRFYRDARWGNFWSVGGAWRISQERFMAGSKNWLDDLKLKVSYGEQGNDALIDRDGLSPFYYAWQSFYDVTYANGQIPGGVVASLENKALRWETSKNFNTGIEFGLFNRITGSIEYFTKGSSNLLFQVPMPASSGVTYRWQNIGSMVNKGIEVQLNADVVRQRNLTWNVGLNVSHFTNEITKLPPDQDKIIVGNKQLMVGKSIYDFFLLDYAGVDPGNGDALYYYDNPANGKRETTNDAIVARNNGGRVYAGSSIPDLYGGINSSLNYKGFDFSFLLSFGLGGKFYDGTYASLMSSDFGQTWSKDIEKRWQQPGDVTDVPRLERGNVNLNAASTRFLTSASYLNIRNVSLGYTLPSKLMSRAGFKSLRAYVSCDNLWLFSKRKGMDPQGAFDGNAAYSYSPVRTLVFGVNVKL</sequence>
<gene>
    <name evidence="13" type="ORF">B0I18_1011351</name>
</gene>
<feature type="chain" id="PRO_5015124705" evidence="10">
    <location>
        <begin position="22"/>
        <end position="1061"/>
    </location>
</feature>
<dbReference type="InterPro" id="IPR039426">
    <property type="entry name" value="TonB-dep_rcpt-like"/>
</dbReference>
<dbReference type="Gene3D" id="2.170.130.10">
    <property type="entry name" value="TonB-dependent receptor, plug domain"/>
    <property type="match status" value="1"/>
</dbReference>
<dbReference type="NCBIfam" id="TIGR04057">
    <property type="entry name" value="SusC_RagA_signa"/>
    <property type="match status" value="1"/>
</dbReference>
<evidence type="ECO:0000256" key="2">
    <source>
        <dbReference type="ARBA" id="ARBA00022448"/>
    </source>
</evidence>
<evidence type="ECO:0000256" key="4">
    <source>
        <dbReference type="ARBA" id="ARBA00022692"/>
    </source>
</evidence>
<proteinExistence type="inferred from homology"/>
<evidence type="ECO:0000259" key="12">
    <source>
        <dbReference type="Pfam" id="PF07715"/>
    </source>
</evidence>
<keyword evidence="14" id="KW-1185">Reference proteome</keyword>
<dbReference type="InterPro" id="IPR023997">
    <property type="entry name" value="TonB-dep_OMP_SusC/RagA_CS"/>
</dbReference>
<evidence type="ECO:0000259" key="11">
    <source>
        <dbReference type="Pfam" id="PF00593"/>
    </source>
</evidence>
<dbReference type="NCBIfam" id="TIGR04056">
    <property type="entry name" value="OMP_RagA_SusC"/>
    <property type="match status" value="1"/>
</dbReference>
<evidence type="ECO:0000313" key="13">
    <source>
        <dbReference type="EMBL" id="PSK95185.1"/>
    </source>
</evidence>
<feature type="domain" description="TonB-dependent receptor-like beta-barrel" evidence="11">
    <location>
        <begin position="442"/>
        <end position="1024"/>
    </location>
</feature>
<dbReference type="Gene3D" id="2.40.170.20">
    <property type="entry name" value="TonB-dependent receptor, beta-barrel domain"/>
    <property type="match status" value="1"/>
</dbReference>
<keyword evidence="5 9" id="KW-0798">TonB box</keyword>
<comment type="subcellular location">
    <subcellularLocation>
        <location evidence="1 8">Cell outer membrane</location>
        <topology evidence="1 8">Multi-pass membrane protein</topology>
    </subcellularLocation>
</comment>
<keyword evidence="10" id="KW-0732">Signal</keyword>
<accession>A0A2P8DDB6</accession>
<reference evidence="13 14" key="1">
    <citation type="submission" date="2018-03" db="EMBL/GenBank/DDBJ databases">
        <title>Genomic Encyclopedia of Type Strains, Phase III (KMG-III): the genomes of soil and plant-associated and newly described type strains.</title>
        <authorList>
            <person name="Whitman W."/>
        </authorList>
    </citation>
    <scope>NUCLEOTIDE SEQUENCE [LARGE SCALE GENOMIC DNA]</scope>
    <source>
        <strain evidence="13 14">CGMCC 1.12700</strain>
    </source>
</reference>
<dbReference type="Pfam" id="PF07715">
    <property type="entry name" value="Plug"/>
    <property type="match status" value="1"/>
</dbReference>
<dbReference type="SUPFAM" id="SSF49464">
    <property type="entry name" value="Carboxypeptidase regulatory domain-like"/>
    <property type="match status" value="1"/>
</dbReference>
<evidence type="ECO:0000256" key="10">
    <source>
        <dbReference type="SAM" id="SignalP"/>
    </source>
</evidence>
<evidence type="ECO:0000256" key="7">
    <source>
        <dbReference type="ARBA" id="ARBA00023237"/>
    </source>
</evidence>
<comment type="caution">
    <text evidence="13">The sequence shown here is derived from an EMBL/GenBank/DDBJ whole genome shotgun (WGS) entry which is preliminary data.</text>
</comment>
<protein>
    <submittedName>
        <fullName evidence="13">TonB-linked SusC/RagA family outer membrane protein</fullName>
    </submittedName>
</protein>
<dbReference type="PROSITE" id="PS52016">
    <property type="entry name" value="TONB_DEPENDENT_REC_3"/>
    <property type="match status" value="1"/>
</dbReference>
<feature type="signal peptide" evidence="10">
    <location>
        <begin position="1"/>
        <end position="21"/>
    </location>
</feature>
<dbReference type="InterPro" id="IPR012910">
    <property type="entry name" value="Plug_dom"/>
</dbReference>
<keyword evidence="6 8" id="KW-0472">Membrane</keyword>
<dbReference type="Pfam" id="PF13715">
    <property type="entry name" value="CarbopepD_reg_2"/>
    <property type="match status" value="1"/>
</dbReference>